<dbReference type="GeneID" id="111456161"/>
<dbReference type="FunFam" id="3.40.50.1820:FF:000161">
    <property type="entry name" value="Epoxide hydrolase"/>
    <property type="match status" value="1"/>
</dbReference>
<comment type="similarity">
    <text evidence="5">Belongs to the AB hydrolase superfamily. Epoxide hydrolase family.</text>
</comment>
<sequence length="318" mass="36776">MDNIEHRTIFTNGINMHVASIGAATSGPAILFLHGFPEFWYSWRHQLRFFSNLGYRVFAPDLRGYGDSDSPIFFSSYTIFHIVGDLLGLLDYFTIKRVFLVGHDWGAAIAWAFALFRPERIKALVALSVPFTPRDPARNSVEFLRDQFGNDFYVCRFQEPDMVEEFRSMDPADIFKIIFSIHDPRPPMIPRDTGLVGFPVPDTLPTWLTEEDLSRYATKFANNGFYGGLNYYRVLKLNWELTAPWTRSMVRVPAKFMIGKMDPTYHIPGVIEYIQKGGFKRDVPLLDTVVEIEGAAHFLNQERPHQINQHIHDFIKRF</sequence>
<evidence type="ECO:0000256" key="5">
    <source>
        <dbReference type="ARBA" id="ARBA00038334"/>
    </source>
</evidence>
<keyword evidence="4" id="KW-0378">Hydrolase</keyword>
<dbReference type="Proteomes" id="UP000504609">
    <property type="component" value="Unplaced"/>
</dbReference>
<dbReference type="Gene3D" id="3.40.50.1820">
    <property type="entry name" value="alpha/beta hydrolase"/>
    <property type="match status" value="1"/>
</dbReference>
<evidence type="ECO:0000259" key="9">
    <source>
        <dbReference type="Pfam" id="PF00561"/>
    </source>
</evidence>
<evidence type="ECO:0000313" key="10">
    <source>
        <dbReference type="Proteomes" id="UP000504609"/>
    </source>
</evidence>
<dbReference type="InterPro" id="IPR000639">
    <property type="entry name" value="Epox_hydrolase-like"/>
</dbReference>
<evidence type="ECO:0000256" key="7">
    <source>
        <dbReference type="ARBA" id="ARBA00058358"/>
    </source>
</evidence>
<reference evidence="11" key="1">
    <citation type="submission" date="2025-08" db="UniProtKB">
        <authorList>
            <consortium name="RefSeq"/>
        </authorList>
    </citation>
    <scope>IDENTIFICATION</scope>
    <source>
        <tissue evidence="11">Young leaves</tissue>
    </source>
</reference>
<dbReference type="SUPFAM" id="SSF53474">
    <property type="entry name" value="alpha/beta-Hydrolases"/>
    <property type="match status" value="1"/>
</dbReference>
<dbReference type="GO" id="GO:0004301">
    <property type="term" value="F:epoxide hydrolase activity"/>
    <property type="evidence" value="ECO:0007669"/>
    <property type="project" value="UniProtKB-EC"/>
</dbReference>
<evidence type="ECO:0000256" key="1">
    <source>
        <dbReference type="ARBA" id="ARBA00004721"/>
    </source>
</evidence>
<evidence type="ECO:0000256" key="3">
    <source>
        <dbReference type="ARBA" id="ARBA00013006"/>
    </source>
</evidence>
<dbReference type="KEGG" id="cmos:111456161"/>
<name>A0A6J1GP03_CUCMO</name>
<dbReference type="Pfam" id="PF00561">
    <property type="entry name" value="Abhydrolase_1"/>
    <property type="match status" value="1"/>
</dbReference>
<dbReference type="InterPro" id="IPR000073">
    <property type="entry name" value="AB_hydrolase_1"/>
</dbReference>
<dbReference type="PRINTS" id="PR00111">
    <property type="entry name" value="ABHYDROLASE"/>
</dbReference>
<comment type="catalytic activity">
    <reaction evidence="8">
        <text>(24S)-24,25-epoxycucurbitadienol + H2O = (24R)-24,25-dihydroxycucurbitadienol</text>
        <dbReference type="Rhea" id="RHEA:81855"/>
        <dbReference type="ChEBI" id="CHEBI:15377"/>
        <dbReference type="ChEBI" id="CHEBI:229949"/>
        <dbReference type="ChEBI" id="CHEBI:229950"/>
    </reaction>
    <physiologicalReaction direction="left-to-right" evidence="8">
        <dbReference type="Rhea" id="RHEA:81856"/>
    </physiologicalReaction>
</comment>
<evidence type="ECO:0000256" key="2">
    <source>
        <dbReference type="ARBA" id="ARBA00011738"/>
    </source>
</evidence>
<accession>A0A6J1GP03</accession>
<keyword evidence="10" id="KW-1185">Reference proteome</keyword>
<dbReference type="AlphaFoldDB" id="A0A6J1GP03"/>
<comment type="pathway">
    <text evidence="1">Secondary metabolite biosynthesis; terpenoid biosynthesis.</text>
</comment>
<dbReference type="EC" id="3.3.2.10" evidence="3"/>
<protein>
    <recommendedName>
        <fullName evidence="3">soluble epoxide hydrolase</fullName>
        <ecNumber evidence="3">3.3.2.10</ecNumber>
    </recommendedName>
</protein>
<gene>
    <name evidence="11" type="primary">LOC111456161</name>
</gene>
<proteinExistence type="inferred from homology"/>
<comment type="catalytic activity">
    <reaction evidence="6">
        <text>an epoxide + H2O = an ethanediol</text>
        <dbReference type="Rhea" id="RHEA:19037"/>
        <dbReference type="ChEBI" id="CHEBI:15377"/>
        <dbReference type="ChEBI" id="CHEBI:32955"/>
        <dbReference type="ChEBI" id="CHEBI:140594"/>
        <dbReference type="EC" id="3.3.2.10"/>
    </reaction>
    <physiologicalReaction direction="left-to-right" evidence="6">
        <dbReference type="Rhea" id="RHEA:19038"/>
    </physiologicalReaction>
</comment>
<evidence type="ECO:0000256" key="6">
    <source>
        <dbReference type="ARBA" id="ARBA00051067"/>
    </source>
</evidence>
<dbReference type="PRINTS" id="PR00412">
    <property type="entry name" value="EPOXHYDRLASE"/>
</dbReference>
<dbReference type="InterPro" id="IPR029058">
    <property type="entry name" value="AB_hydrolase_fold"/>
</dbReference>
<feature type="domain" description="AB hydrolase-1" evidence="9">
    <location>
        <begin position="28"/>
        <end position="155"/>
    </location>
</feature>
<evidence type="ECO:0000313" key="11">
    <source>
        <dbReference type="RefSeq" id="XP_022953712.1"/>
    </source>
</evidence>
<comment type="function">
    <text evidence="7">Epoxide hydrolase involved in the biosynthesis of cucurbitacin and mogroside tetracyclic triterpene natural products (e.g. siamenoside I and mogrosides IV, V and VI). Cucurbitacins have cytotoxic properties and exhibit deterrent taste as a defense barrier against herbivores. Mogrosides are nonsugar highly oxygenated compounds used as high-intensity zero-calorie sweeteners; they also possess pharmacological properties such as regulating immunity, lowering blood sugar and lipid levels, protecting the liver, and acting as antioxidants and antitumor agents. Catalyzes the hydrolysis of aromatic epoxide-containing substrates, such as the conversion of 24,25-epoxycucurbitadienol to 24,25-dihydroxycucurbitadienol.</text>
</comment>
<dbReference type="PANTHER" id="PTHR43329">
    <property type="entry name" value="EPOXIDE HYDROLASE"/>
    <property type="match status" value="1"/>
</dbReference>
<dbReference type="RefSeq" id="XP_022953712.1">
    <property type="nucleotide sequence ID" value="XM_023097944.1"/>
</dbReference>
<organism evidence="10 11">
    <name type="scientific">Cucurbita moschata</name>
    <name type="common">Winter crookneck squash</name>
    <name type="synonym">Cucurbita pepo var. moschata</name>
    <dbReference type="NCBI Taxonomy" id="3662"/>
    <lineage>
        <taxon>Eukaryota</taxon>
        <taxon>Viridiplantae</taxon>
        <taxon>Streptophyta</taxon>
        <taxon>Embryophyta</taxon>
        <taxon>Tracheophyta</taxon>
        <taxon>Spermatophyta</taxon>
        <taxon>Magnoliopsida</taxon>
        <taxon>eudicotyledons</taxon>
        <taxon>Gunneridae</taxon>
        <taxon>Pentapetalae</taxon>
        <taxon>rosids</taxon>
        <taxon>fabids</taxon>
        <taxon>Cucurbitales</taxon>
        <taxon>Cucurbitaceae</taxon>
        <taxon>Cucurbiteae</taxon>
        <taxon>Cucurbita</taxon>
    </lineage>
</organism>
<evidence type="ECO:0000256" key="8">
    <source>
        <dbReference type="ARBA" id="ARBA00093212"/>
    </source>
</evidence>
<evidence type="ECO:0000256" key="4">
    <source>
        <dbReference type="ARBA" id="ARBA00022801"/>
    </source>
</evidence>
<comment type="subunit">
    <text evidence="2">Homodimer.</text>
</comment>